<evidence type="ECO:0000313" key="4">
    <source>
        <dbReference type="Proteomes" id="UP000242188"/>
    </source>
</evidence>
<evidence type="ECO:0000313" key="3">
    <source>
        <dbReference type="EMBL" id="OWF51044.1"/>
    </source>
</evidence>
<gene>
    <name evidence="3" type="ORF">KP79_PYT19574</name>
</gene>
<dbReference type="Proteomes" id="UP000242188">
    <property type="component" value="Unassembled WGS sequence"/>
</dbReference>
<feature type="domain" description="F-box" evidence="2">
    <location>
        <begin position="1"/>
        <end position="47"/>
    </location>
</feature>
<dbReference type="InterPro" id="IPR057207">
    <property type="entry name" value="FBXL15_LRR"/>
</dbReference>
<keyword evidence="1" id="KW-0833">Ubl conjugation pathway</keyword>
<name>A0A210QQQ3_MIZYE</name>
<dbReference type="OrthoDB" id="423607at2759"/>
<comment type="caution">
    <text evidence="3">The sequence shown here is derived from an EMBL/GenBank/DDBJ whole genome shotgun (WGS) entry which is preliminary data.</text>
</comment>
<dbReference type="GO" id="GO:0031146">
    <property type="term" value="P:SCF-dependent proteasomal ubiquitin-dependent protein catabolic process"/>
    <property type="evidence" value="ECO:0007669"/>
    <property type="project" value="TreeGrafter"/>
</dbReference>
<dbReference type="InterPro" id="IPR006553">
    <property type="entry name" value="Leu-rich_rpt_Cys-con_subtyp"/>
</dbReference>
<dbReference type="SMART" id="SM00367">
    <property type="entry name" value="LRR_CC"/>
    <property type="match status" value="7"/>
</dbReference>
<keyword evidence="4" id="KW-1185">Reference proteome</keyword>
<dbReference type="SUPFAM" id="SSF81383">
    <property type="entry name" value="F-box domain"/>
    <property type="match status" value="1"/>
</dbReference>
<dbReference type="PROSITE" id="PS50181">
    <property type="entry name" value="FBOX"/>
    <property type="match status" value="1"/>
</dbReference>
<dbReference type="Pfam" id="PF25372">
    <property type="entry name" value="DUF7885"/>
    <property type="match status" value="1"/>
</dbReference>
<dbReference type="AlphaFoldDB" id="A0A210QQQ3"/>
<dbReference type="Gene3D" id="3.80.10.10">
    <property type="entry name" value="Ribonuclease Inhibitor"/>
    <property type="match status" value="2"/>
</dbReference>
<dbReference type="Gene3D" id="1.20.1280.50">
    <property type="match status" value="1"/>
</dbReference>
<protein>
    <submittedName>
        <fullName evidence="3">F-box/LRR-repeat protein 7</fullName>
    </submittedName>
</protein>
<proteinExistence type="predicted"/>
<sequence length="741" mass="83069">MNFLEIPEEMLLYILRYVRKRDMENNLRVTCKRLYDLTFDPSLWRHLEVNKYKLDSPVYLDMLYRVSGHVERISTRQGQHSNLSVLEDKQVTFPCLLSIDFDLESDDRDLVSSCLCRHPSINDVSLSGPLTDILSVVNTLSNTSDLKLNKLGLLCTDEHEGEDLERHFDGLVDFVLQNNRLETLAIHCDDIPDDVVQCLLSFKDTPVKCISLNDCSRITQSAFSGIHSLASLVTLSLDNTNADDNVLEQMAGNCPMLQFLSVQGCSLVTDVGFAHIAQHCGQLRDLIVNSLEMQSTAGRNITDHGLASLAQGCTRLKRLLVIKCPGVSSTGLIEIAEHCRELEEISVAECLSVTDAGVMALALHCSALRIVNLNSCLQITSDAVNRLVITCTRLHSLHLETCRFMSKLKFDDIIKIDSSGEDQVHTSNDTLDSVAIDNDGTRDIIRETPYLNLGERNPTCSEERTSGPASFVRKSETNANEFDFHDPRNALSSDSSDLCIRTKTKNNIVTRNREQAALLQSKSRNDSNRNTSQTQIASDFCINDVRKSSERNEEKLDLQKGYRHTQRNVRDVRFISPQHSHLRVLYFGFSSSLTDASVRQIGRHCPDLVDFSVRGCHSLSDSSVRFLLQRCRHIQILDISGGSAVKATTLTDNCLSAIAEFSSNIRILFIMKNDLITTEAVKDVILKCRYIDSIYVSCSKNSAITRENVRTITGMSTRRVSVSMDIDRNTKGAIVIKCLDW</sequence>
<dbReference type="PANTHER" id="PTHR13318">
    <property type="entry name" value="PARTNER OF PAIRED, ISOFORM B-RELATED"/>
    <property type="match status" value="1"/>
</dbReference>
<dbReference type="InterPro" id="IPR001810">
    <property type="entry name" value="F-box_dom"/>
</dbReference>
<dbReference type="SUPFAM" id="SSF52047">
    <property type="entry name" value="RNI-like"/>
    <property type="match status" value="2"/>
</dbReference>
<reference evidence="3 4" key="1">
    <citation type="journal article" date="2017" name="Nat. Ecol. Evol.">
        <title>Scallop genome provides insights into evolution of bilaterian karyotype and development.</title>
        <authorList>
            <person name="Wang S."/>
            <person name="Zhang J."/>
            <person name="Jiao W."/>
            <person name="Li J."/>
            <person name="Xun X."/>
            <person name="Sun Y."/>
            <person name="Guo X."/>
            <person name="Huan P."/>
            <person name="Dong B."/>
            <person name="Zhang L."/>
            <person name="Hu X."/>
            <person name="Sun X."/>
            <person name="Wang J."/>
            <person name="Zhao C."/>
            <person name="Wang Y."/>
            <person name="Wang D."/>
            <person name="Huang X."/>
            <person name="Wang R."/>
            <person name="Lv J."/>
            <person name="Li Y."/>
            <person name="Zhang Z."/>
            <person name="Liu B."/>
            <person name="Lu W."/>
            <person name="Hui Y."/>
            <person name="Liang J."/>
            <person name="Zhou Z."/>
            <person name="Hou R."/>
            <person name="Li X."/>
            <person name="Liu Y."/>
            <person name="Li H."/>
            <person name="Ning X."/>
            <person name="Lin Y."/>
            <person name="Zhao L."/>
            <person name="Xing Q."/>
            <person name="Dou J."/>
            <person name="Li Y."/>
            <person name="Mao J."/>
            <person name="Guo H."/>
            <person name="Dou H."/>
            <person name="Li T."/>
            <person name="Mu C."/>
            <person name="Jiang W."/>
            <person name="Fu Q."/>
            <person name="Fu X."/>
            <person name="Miao Y."/>
            <person name="Liu J."/>
            <person name="Yu Q."/>
            <person name="Li R."/>
            <person name="Liao H."/>
            <person name="Li X."/>
            <person name="Kong Y."/>
            <person name="Jiang Z."/>
            <person name="Chourrout D."/>
            <person name="Li R."/>
            <person name="Bao Z."/>
        </authorList>
    </citation>
    <scope>NUCLEOTIDE SEQUENCE [LARGE SCALE GENOMIC DNA]</scope>
    <source>
        <strain evidence="3 4">PY_sf001</strain>
    </source>
</reference>
<evidence type="ECO:0000256" key="1">
    <source>
        <dbReference type="ARBA" id="ARBA00022786"/>
    </source>
</evidence>
<dbReference type="InterPro" id="IPR036047">
    <property type="entry name" value="F-box-like_dom_sf"/>
</dbReference>
<accession>A0A210QQQ3</accession>
<dbReference type="Pfam" id="PF12937">
    <property type="entry name" value="F-box-like"/>
    <property type="match status" value="1"/>
</dbReference>
<dbReference type="EMBL" id="NEDP02002403">
    <property type="protein sequence ID" value="OWF51044.1"/>
    <property type="molecule type" value="Genomic_DNA"/>
</dbReference>
<dbReference type="GO" id="GO:0019005">
    <property type="term" value="C:SCF ubiquitin ligase complex"/>
    <property type="evidence" value="ECO:0007669"/>
    <property type="project" value="TreeGrafter"/>
</dbReference>
<dbReference type="STRING" id="6573.A0A210QQQ3"/>
<evidence type="ECO:0000259" key="2">
    <source>
        <dbReference type="PROSITE" id="PS50181"/>
    </source>
</evidence>
<organism evidence="3 4">
    <name type="scientific">Mizuhopecten yessoensis</name>
    <name type="common">Japanese scallop</name>
    <name type="synonym">Patinopecten yessoensis</name>
    <dbReference type="NCBI Taxonomy" id="6573"/>
    <lineage>
        <taxon>Eukaryota</taxon>
        <taxon>Metazoa</taxon>
        <taxon>Spiralia</taxon>
        <taxon>Lophotrochozoa</taxon>
        <taxon>Mollusca</taxon>
        <taxon>Bivalvia</taxon>
        <taxon>Autobranchia</taxon>
        <taxon>Pteriomorphia</taxon>
        <taxon>Pectinida</taxon>
        <taxon>Pectinoidea</taxon>
        <taxon>Pectinidae</taxon>
        <taxon>Mizuhopecten</taxon>
    </lineage>
</organism>
<dbReference type="InterPro" id="IPR032675">
    <property type="entry name" value="LRR_dom_sf"/>
</dbReference>